<keyword evidence="3" id="KW-0808">Transferase</keyword>
<dbReference type="SFLD" id="SFLDS00019">
    <property type="entry name" value="Glutathione_Transferase_(cytos"/>
    <property type="match status" value="1"/>
</dbReference>
<accession>A0A7Y9IY18</accession>
<dbReference type="InterPro" id="IPR010987">
    <property type="entry name" value="Glutathione-S-Trfase_C-like"/>
</dbReference>
<reference evidence="3 4" key="1">
    <citation type="submission" date="2020-07" db="EMBL/GenBank/DDBJ databases">
        <title>Genomic Encyclopedia of Type Strains, Phase IV (KMG-V): Genome sequencing to study the core and pangenomes of soil and plant-associated prokaryotes.</title>
        <authorList>
            <person name="Whitman W."/>
        </authorList>
    </citation>
    <scope>NUCLEOTIDE SEQUENCE [LARGE SCALE GENOMIC DNA]</scope>
    <source>
        <strain evidence="3 4">SAS40</strain>
    </source>
</reference>
<dbReference type="Gene3D" id="1.20.1050.10">
    <property type="match status" value="1"/>
</dbReference>
<gene>
    <name evidence="3" type="ORF">FHW18_003545</name>
</gene>
<name>A0A7Y9IY18_9BURK</name>
<evidence type="ECO:0000313" key="3">
    <source>
        <dbReference type="EMBL" id="NYE84274.1"/>
    </source>
</evidence>
<dbReference type="PROSITE" id="PS50405">
    <property type="entry name" value="GST_CTER"/>
    <property type="match status" value="1"/>
</dbReference>
<evidence type="ECO:0000259" key="1">
    <source>
        <dbReference type="PROSITE" id="PS50404"/>
    </source>
</evidence>
<dbReference type="PANTHER" id="PTHR44051:SF8">
    <property type="entry name" value="GLUTATHIONE S-TRANSFERASE GSTA"/>
    <property type="match status" value="1"/>
</dbReference>
<dbReference type="Pfam" id="PF13417">
    <property type="entry name" value="GST_N_3"/>
    <property type="match status" value="1"/>
</dbReference>
<dbReference type="InterPro" id="IPR004045">
    <property type="entry name" value="Glutathione_S-Trfase_N"/>
</dbReference>
<dbReference type="Gene3D" id="3.40.30.10">
    <property type="entry name" value="Glutaredoxin"/>
    <property type="match status" value="1"/>
</dbReference>
<feature type="domain" description="GST C-terminal" evidence="2">
    <location>
        <begin position="86"/>
        <end position="203"/>
    </location>
</feature>
<dbReference type="SUPFAM" id="SSF47616">
    <property type="entry name" value="GST C-terminal domain-like"/>
    <property type="match status" value="1"/>
</dbReference>
<dbReference type="Proteomes" id="UP000542125">
    <property type="component" value="Unassembled WGS sequence"/>
</dbReference>
<dbReference type="PROSITE" id="PS50404">
    <property type="entry name" value="GST_NTER"/>
    <property type="match status" value="1"/>
</dbReference>
<feature type="domain" description="GST N-terminal" evidence="1">
    <location>
        <begin position="1"/>
        <end position="81"/>
    </location>
</feature>
<dbReference type="Pfam" id="PF13410">
    <property type="entry name" value="GST_C_2"/>
    <property type="match status" value="1"/>
</dbReference>
<dbReference type="SUPFAM" id="SSF52833">
    <property type="entry name" value="Thioredoxin-like"/>
    <property type="match status" value="1"/>
</dbReference>
<organism evidence="3 4">
    <name type="scientific">Pigmentiphaga litoralis</name>
    <dbReference type="NCBI Taxonomy" id="516702"/>
    <lineage>
        <taxon>Bacteria</taxon>
        <taxon>Pseudomonadati</taxon>
        <taxon>Pseudomonadota</taxon>
        <taxon>Betaproteobacteria</taxon>
        <taxon>Burkholderiales</taxon>
        <taxon>Alcaligenaceae</taxon>
        <taxon>Pigmentiphaga</taxon>
    </lineage>
</organism>
<dbReference type="InterPro" id="IPR040079">
    <property type="entry name" value="Glutathione_S-Trfase"/>
</dbReference>
<dbReference type="InterPro" id="IPR034345">
    <property type="entry name" value="Gtt2-like_N"/>
</dbReference>
<protein>
    <submittedName>
        <fullName evidence="3">Glutathione S-transferase</fullName>
        <ecNumber evidence="3">2.5.1.18</ecNumber>
    </submittedName>
</protein>
<dbReference type="GO" id="GO:0004364">
    <property type="term" value="F:glutathione transferase activity"/>
    <property type="evidence" value="ECO:0007669"/>
    <property type="project" value="UniProtKB-EC"/>
</dbReference>
<dbReference type="PANTHER" id="PTHR44051">
    <property type="entry name" value="GLUTATHIONE S-TRANSFERASE-RELATED"/>
    <property type="match status" value="1"/>
</dbReference>
<evidence type="ECO:0000313" key="4">
    <source>
        <dbReference type="Proteomes" id="UP000542125"/>
    </source>
</evidence>
<dbReference type="SFLD" id="SFLDG00358">
    <property type="entry name" value="Main_(cytGST)"/>
    <property type="match status" value="1"/>
</dbReference>
<dbReference type="InterPro" id="IPR036282">
    <property type="entry name" value="Glutathione-S-Trfase_C_sf"/>
</dbReference>
<comment type="caution">
    <text evidence="3">The sequence shown here is derived from an EMBL/GenBank/DDBJ whole genome shotgun (WGS) entry which is preliminary data.</text>
</comment>
<dbReference type="EC" id="2.5.1.18" evidence="3"/>
<dbReference type="InterPro" id="IPR036249">
    <property type="entry name" value="Thioredoxin-like_sf"/>
</dbReference>
<dbReference type="CDD" id="cd00299">
    <property type="entry name" value="GST_C_family"/>
    <property type="match status" value="1"/>
</dbReference>
<dbReference type="EMBL" id="JACBYR010000001">
    <property type="protein sequence ID" value="NYE84274.1"/>
    <property type="molecule type" value="Genomic_DNA"/>
</dbReference>
<proteinExistence type="predicted"/>
<dbReference type="CDD" id="cd03051">
    <property type="entry name" value="GST_N_GTT2_like"/>
    <property type="match status" value="1"/>
</dbReference>
<evidence type="ECO:0000259" key="2">
    <source>
        <dbReference type="PROSITE" id="PS50405"/>
    </source>
</evidence>
<sequence>MLLYQFKMGTNPRRVIIYLAEKGLAVPRCELDYANQEHRSPEYLKINPAGRAPTLVTDDGTAITESAAIVEYFEELHPDNPMIGIDPSSRAKVRALERVGNDLIVRSQMWLWNLTPAFAAKEANPSLDTAARAQRYVTELLDVLEKAIGDHAFLAGSQPTVADFTAFPIFQTARERFAQPFANGHPRLDAWYARFRARPSADY</sequence>
<keyword evidence="4" id="KW-1185">Reference proteome</keyword>
<dbReference type="RefSeq" id="WP_179587979.1">
    <property type="nucleotide sequence ID" value="NZ_JACBYR010000001.1"/>
</dbReference>
<dbReference type="AlphaFoldDB" id="A0A7Y9IY18"/>